<dbReference type="InterPro" id="IPR012340">
    <property type="entry name" value="NA-bd_OB-fold"/>
</dbReference>
<gene>
    <name evidence="1" type="ORF">KCG35_08205</name>
</gene>
<dbReference type="Gene3D" id="2.40.50.140">
    <property type="entry name" value="Nucleic acid-binding proteins"/>
    <property type="match status" value="1"/>
</dbReference>
<keyword evidence="2" id="KW-1185">Reference proteome</keyword>
<dbReference type="SUPFAM" id="SSF50249">
    <property type="entry name" value="Nucleic acid-binding proteins"/>
    <property type="match status" value="1"/>
</dbReference>
<organism evidence="1 2">
    <name type="scientific">Zooshikella harenae</name>
    <dbReference type="NCBI Taxonomy" id="2827238"/>
    <lineage>
        <taxon>Bacteria</taxon>
        <taxon>Pseudomonadati</taxon>
        <taxon>Pseudomonadota</taxon>
        <taxon>Gammaproteobacteria</taxon>
        <taxon>Oceanospirillales</taxon>
        <taxon>Zooshikellaceae</taxon>
        <taxon>Zooshikella</taxon>
    </lineage>
</organism>
<comment type="caution">
    <text evidence="1">The sequence shown here is derived from an EMBL/GenBank/DDBJ whole genome shotgun (WGS) entry which is preliminary data.</text>
</comment>
<reference evidence="1 2" key="1">
    <citation type="submission" date="2021-04" db="EMBL/GenBank/DDBJ databases">
        <authorList>
            <person name="Pira H."/>
            <person name="Risdian C."/>
            <person name="Wink J."/>
        </authorList>
    </citation>
    <scope>NUCLEOTIDE SEQUENCE [LARGE SCALE GENOMIC DNA]</scope>
    <source>
        <strain evidence="1 2">WH53</strain>
    </source>
</reference>
<sequence>MNIQYVGHVKWYCQNNGIGCIDIDGVSKVYINHMSFNEPGSYQLKPGQEVKLHLSGKQHGTHLATHVIPL</sequence>
<dbReference type="RefSeq" id="WP_215819204.1">
    <property type="nucleotide sequence ID" value="NZ_JAGSOY010000014.1"/>
</dbReference>
<name>A0ABS5ZAG0_9GAMM</name>
<protein>
    <submittedName>
        <fullName evidence="1">Cold shock domain-containing protein</fullName>
    </submittedName>
</protein>
<proteinExistence type="predicted"/>
<evidence type="ECO:0000313" key="1">
    <source>
        <dbReference type="EMBL" id="MBU2711039.1"/>
    </source>
</evidence>
<dbReference type="Proteomes" id="UP000690515">
    <property type="component" value="Unassembled WGS sequence"/>
</dbReference>
<evidence type="ECO:0000313" key="2">
    <source>
        <dbReference type="Proteomes" id="UP000690515"/>
    </source>
</evidence>
<dbReference type="EMBL" id="JAGSOY010000014">
    <property type="protein sequence ID" value="MBU2711039.1"/>
    <property type="molecule type" value="Genomic_DNA"/>
</dbReference>
<accession>A0ABS5ZAG0</accession>